<proteinExistence type="inferred from homology"/>
<dbReference type="NCBIfam" id="NF002542">
    <property type="entry name" value="PRK02101.1-3"/>
    <property type="match status" value="1"/>
</dbReference>
<dbReference type="PANTHER" id="PTHR30283">
    <property type="entry name" value="PEROXIDE STRESS RESPONSE PROTEIN YAAA"/>
    <property type="match status" value="1"/>
</dbReference>
<comment type="caution">
    <text evidence="3">The sequence shown here is derived from an EMBL/GenBank/DDBJ whole genome shotgun (WGS) entry which is preliminary data.</text>
</comment>
<dbReference type="OrthoDB" id="9777133at2"/>
<dbReference type="PANTHER" id="PTHR30283:SF4">
    <property type="entry name" value="PEROXIDE STRESS RESISTANCE PROTEIN YAAA"/>
    <property type="match status" value="1"/>
</dbReference>
<name>A0A5C5GHZ2_9RHOB</name>
<gene>
    <name evidence="3" type="primary">yaaA</name>
    <name evidence="3" type="ORF">FHY64_11850</name>
</gene>
<organism evidence="3 4">
    <name type="scientific">Pelagovum pacificum</name>
    <dbReference type="NCBI Taxonomy" id="2588711"/>
    <lineage>
        <taxon>Bacteria</taxon>
        <taxon>Pseudomonadati</taxon>
        <taxon>Pseudomonadota</taxon>
        <taxon>Alphaproteobacteria</taxon>
        <taxon>Rhodobacterales</taxon>
        <taxon>Paracoccaceae</taxon>
        <taxon>Pelagovum</taxon>
    </lineage>
</organism>
<feature type="region of interest" description="Disordered" evidence="2">
    <location>
        <begin position="234"/>
        <end position="257"/>
    </location>
</feature>
<dbReference type="EMBL" id="VFFF01000001">
    <property type="protein sequence ID" value="TNY34392.1"/>
    <property type="molecule type" value="Genomic_DNA"/>
</dbReference>
<dbReference type="Proteomes" id="UP000314011">
    <property type="component" value="Unassembled WGS sequence"/>
</dbReference>
<dbReference type="GO" id="GO:0005829">
    <property type="term" value="C:cytosol"/>
    <property type="evidence" value="ECO:0007669"/>
    <property type="project" value="TreeGrafter"/>
</dbReference>
<evidence type="ECO:0000313" key="3">
    <source>
        <dbReference type="EMBL" id="TNY34392.1"/>
    </source>
</evidence>
<dbReference type="AlphaFoldDB" id="A0A5C5GHZ2"/>
<accession>A0A5C5GHZ2</accession>
<dbReference type="RefSeq" id="WP_140194774.1">
    <property type="nucleotide sequence ID" value="NZ_CP065915.1"/>
</dbReference>
<dbReference type="InterPro" id="IPR005583">
    <property type="entry name" value="YaaA"/>
</dbReference>
<protein>
    <recommendedName>
        <fullName evidence="1">UPF0246 protein FHY64_11850</fullName>
    </recommendedName>
</protein>
<reference evidence="3 4" key="1">
    <citation type="submission" date="2019-06" db="EMBL/GenBank/DDBJ databases">
        <title>Genome of new Rhodobacteraceae sp. SM1903.</title>
        <authorList>
            <person name="Ren X."/>
        </authorList>
    </citation>
    <scope>NUCLEOTIDE SEQUENCE [LARGE SCALE GENOMIC DNA]</scope>
    <source>
        <strain evidence="3 4">SM1903</strain>
    </source>
</reference>
<evidence type="ECO:0000256" key="1">
    <source>
        <dbReference type="HAMAP-Rule" id="MF_00652"/>
    </source>
</evidence>
<keyword evidence="4" id="KW-1185">Reference proteome</keyword>
<dbReference type="HAMAP" id="MF_00652">
    <property type="entry name" value="UPF0246"/>
    <property type="match status" value="1"/>
</dbReference>
<sequence length="257" mass="28794">MLVTISPAKSLAEGPFPGEITRPVFEDEALRLAKTARNMPLRDLKALMDLSDDLARLNRDRFRDYRDDPADEDLAPAAFLFDGDTYRGLEAKTLEPDALSYAQDHLRILSGLYGVLRPLDGIQPYRLEMGVKLKTRRGTSLYQFWRDEVAKALNAQAEEVGTEVLLNCASKEYFTAADRPALKLKVITPSFLEERNGKRTMVSFFAKQARGALARFVMENRVTDPADLSGFETGGYQFDPEASTDDAPVFSRPYPDA</sequence>
<comment type="similarity">
    <text evidence="1">Belongs to the UPF0246 family.</text>
</comment>
<dbReference type="Pfam" id="PF03883">
    <property type="entry name" value="H2O2_YaaD"/>
    <property type="match status" value="1"/>
</dbReference>
<dbReference type="GO" id="GO:0033194">
    <property type="term" value="P:response to hydroperoxide"/>
    <property type="evidence" value="ECO:0007669"/>
    <property type="project" value="TreeGrafter"/>
</dbReference>
<evidence type="ECO:0000313" key="4">
    <source>
        <dbReference type="Proteomes" id="UP000314011"/>
    </source>
</evidence>
<evidence type="ECO:0000256" key="2">
    <source>
        <dbReference type="SAM" id="MobiDB-lite"/>
    </source>
</evidence>